<sequence length="126" mass="14529">MKVLRFHVQVQQAHGEEKEERMENGNIWSWKSSSLRLKNMEEEEDKIPPPQTPQEPMEFLSRSWSVSASEISKALAEKKKIYQVPNNFLPHATIIPSQYSIIEPELAVKVNGLPSMLNNTSRKLQN</sequence>
<protein>
    <submittedName>
        <fullName evidence="1">Uncharacterized protein</fullName>
    </submittedName>
</protein>
<accession>A0ACC2KYL0</accession>
<reference evidence="1 2" key="1">
    <citation type="journal article" date="2022" name="Hortic Res">
        <title>A haplotype resolved chromosomal level avocado genome allows analysis of novel avocado genes.</title>
        <authorList>
            <person name="Nath O."/>
            <person name="Fletcher S.J."/>
            <person name="Hayward A."/>
            <person name="Shaw L.M."/>
            <person name="Masouleh A.K."/>
            <person name="Furtado A."/>
            <person name="Henry R.J."/>
            <person name="Mitter N."/>
        </authorList>
    </citation>
    <scope>NUCLEOTIDE SEQUENCE [LARGE SCALE GENOMIC DNA]</scope>
    <source>
        <strain evidence="2">cv. Hass</strain>
    </source>
</reference>
<evidence type="ECO:0000313" key="1">
    <source>
        <dbReference type="EMBL" id="KAJ8625907.1"/>
    </source>
</evidence>
<organism evidence="1 2">
    <name type="scientific">Persea americana</name>
    <name type="common">Avocado</name>
    <dbReference type="NCBI Taxonomy" id="3435"/>
    <lineage>
        <taxon>Eukaryota</taxon>
        <taxon>Viridiplantae</taxon>
        <taxon>Streptophyta</taxon>
        <taxon>Embryophyta</taxon>
        <taxon>Tracheophyta</taxon>
        <taxon>Spermatophyta</taxon>
        <taxon>Magnoliopsida</taxon>
        <taxon>Magnoliidae</taxon>
        <taxon>Laurales</taxon>
        <taxon>Lauraceae</taxon>
        <taxon>Persea</taxon>
    </lineage>
</organism>
<proteinExistence type="predicted"/>
<keyword evidence="2" id="KW-1185">Reference proteome</keyword>
<dbReference type="EMBL" id="CM056814">
    <property type="protein sequence ID" value="KAJ8625907.1"/>
    <property type="molecule type" value="Genomic_DNA"/>
</dbReference>
<name>A0ACC2KYL0_PERAE</name>
<comment type="caution">
    <text evidence="1">The sequence shown here is derived from an EMBL/GenBank/DDBJ whole genome shotgun (WGS) entry which is preliminary data.</text>
</comment>
<dbReference type="Proteomes" id="UP001234297">
    <property type="component" value="Chromosome 6"/>
</dbReference>
<gene>
    <name evidence="1" type="ORF">MRB53_019214</name>
</gene>
<evidence type="ECO:0000313" key="2">
    <source>
        <dbReference type="Proteomes" id="UP001234297"/>
    </source>
</evidence>